<feature type="compositionally biased region" description="Polar residues" evidence="1">
    <location>
        <begin position="824"/>
        <end position="833"/>
    </location>
</feature>
<sequence length="1430" mass="156085">MNATSVASSSQMFSPFGQKTQGSSQAFNPFAPRQAGEGASFGPDGAGGSNALKNNKRKPGFATDSDTERKSKHSNPFKGKDGSLSDSGKQWKKRGENADKKAADFKNTKKPRSDAKGLRPPKTNHRGNRAQPTTSAEEDNTSRPSSSSSASSVDETPEATSMRTADPFAKKVYDRLRKDGISPPSWPSQPGDPANKAEMAKFRDKYEEYRQKVRASLTKAALIDDPDKRKTLQNAIDFRGICEDMCPEYEKITRITEADVPQHEKDTRTGFAKTSRMVKKLARSAAGQEAPLPMDVRSFAALRRTMDYLIDDLLQDDENLPTLHGFLWDRTRAIRRDFTFFSSPTADDLKTQTYVLENIARFHVTALHLLSQPGKAGEDFVEQQELEQLGKALLSLRDLYDDCNAQGITCENEAEFRAFYLLFHAHDSNTIEMLQRQWKPQFWRDSDDIRTAVSLVEALQNTDDFHGPLRAAPSLAASNAFHSFFRIVEDPSVSYTMACFAECHFPQLRRSILRAVKRALARPKDPSNDLTAASLNKFLRFDTVEQAIEFAKLHGIDVVPDPQAPMDVAQQRLVLTNREPLLHPRLTHQFSQNLVEKKRGSRPLPDVIHTTIREDSTASSQLGPGGFLQNEGSLFVQDSAPTQPQTTVTQPSTAFPAFNQIACGPGTNLATASQASEQTPSVFGAPGGQKPAPFASPFSSMSTPFGNPSASSSVPPPFSTTNTPATTNPFAPAITTSNAFEIPAAPPPPPPFGGNTAVNPFSQGTTAPSTSSQDSQNTISPQPQTQSSGFFSSSSPTAPNGITATPKISFGSLGESKPALSEPFASNVQSSEGSKLPMFPTATDVAQGSSSQPKPSVFDSPTPALAPSSTNKPVISTGIPGFPAFSTSTGTSSSSILPSGTNAKPSLTAQEPPKFISNSTPLSFPQTSGSSSISPPNFLGTQVAAGGVLSSPFPDSLLGSENKQAVEPSVQLQPNTSQPSSAGFPEFKSRTTSHFGDSALSTTPTSTPPALFSKPTLPPAPTPAPASPQRDPLGDLTKWFVNGDKGLMNEFETFMVESIVQKVFNKFQKDEEERLRREKEERDNAEAKRFRVYNLSLKYFYRWKKNAREKRLRQLRRSGREQFRAFREAQRAAQIREEQETAQRIATQKAELAALNRPDELAAVIRNNQRNKRKAEEALLASGVLSGVTNERRAVSAIFRNEYRRLSPTPSMNGSQGMRSRSGSVAGSAMSIEGGSKTRALREKLMGERPGRFQRALPSISGDSSPPEKSRTSKVSERWRLKAMGIVQMPDGTALPESMADEIRRGFKKDTSSRASSLIRRASITSAASVRPQSPLAFKSLGDRNFSDNALTMHHKRKRSMEIDDEIAKEGMVDADPHKSVISDADILLQELRAMRQEMEEGTTWFKSQNGRLQSEIMSRGGTPMDESGI</sequence>
<dbReference type="PANTHER" id="PTHR12436">
    <property type="entry name" value="80 KDA MCM3-ASSOCIATED PROTEIN"/>
    <property type="match status" value="1"/>
</dbReference>
<feature type="compositionally biased region" description="Pro residues" evidence="1">
    <location>
        <begin position="1016"/>
        <end position="1026"/>
    </location>
</feature>
<feature type="compositionally biased region" description="Low complexity" evidence="1">
    <location>
        <begin position="886"/>
        <end position="895"/>
    </location>
</feature>
<feature type="compositionally biased region" description="Polar residues" evidence="1">
    <location>
        <begin position="1208"/>
        <end position="1225"/>
    </location>
</feature>
<dbReference type="GeneID" id="29988278"/>
<feature type="compositionally biased region" description="Basic and acidic residues" evidence="1">
    <location>
        <begin position="1266"/>
        <end position="1275"/>
    </location>
</feature>
<feature type="region of interest" description="Disordered" evidence="1">
    <location>
        <begin position="670"/>
        <end position="938"/>
    </location>
</feature>
<feature type="compositionally biased region" description="Polar residues" evidence="1">
    <location>
        <begin position="916"/>
        <end position="935"/>
    </location>
</feature>
<dbReference type="GO" id="GO:0070390">
    <property type="term" value="C:transcription export complex 2"/>
    <property type="evidence" value="ECO:0007669"/>
    <property type="project" value="TreeGrafter"/>
</dbReference>
<dbReference type="Proteomes" id="UP000054821">
    <property type="component" value="Unassembled WGS sequence"/>
</dbReference>
<feature type="compositionally biased region" description="Low complexity" evidence="1">
    <location>
        <begin position="998"/>
        <end position="1011"/>
    </location>
</feature>
<reference evidence="3 4" key="1">
    <citation type="journal article" date="2016" name="Genome Announc.">
        <title>Draft Whole-Genome Sequence of Trichoderma gamsii T6085, a Promising Biocontrol Agent of Fusarium Head Blight on Wheat.</title>
        <authorList>
            <person name="Baroncelli R."/>
            <person name="Zapparata A."/>
            <person name="Piaggeschi G."/>
            <person name="Sarrocco S."/>
            <person name="Vannacci G."/>
        </authorList>
    </citation>
    <scope>NUCLEOTIDE SEQUENCE [LARGE SCALE GENOMIC DNA]</scope>
    <source>
        <strain evidence="3 4">T6085</strain>
    </source>
</reference>
<feature type="compositionally biased region" description="Polar residues" evidence="1">
    <location>
        <begin position="670"/>
        <end position="681"/>
    </location>
</feature>
<evidence type="ECO:0000313" key="3">
    <source>
        <dbReference type="EMBL" id="PON30145.1"/>
    </source>
</evidence>
<organism evidence="3 4">
    <name type="scientific">Trichoderma gamsii</name>
    <dbReference type="NCBI Taxonomy" id="398673"/>
    <lineage>
        <taxon>Eukaryota</taxon>
        <taxon>Fungi</taxon>
        <taxon>Dikarya</taxon>
        <taxon>Ascomycota</taxon>
        <taxon>Pezizomycotina</taxon>
        <taxon>Sordariomycetes</taxon>
        <taxon>Hypocreomycetidae</taxon>
        <taxon>Hypocreales</taxon>
        <taxon>Hypocreaceae</taxon>
        <taxon>Trichoderma</taxon>
    </lineage>
</organism>
<dbReference type="GO" id="GO:0005737">
    <property type="term" value="C:cytoplasm"/>
    <property type="evidence" value="ECO:0007669"/>
    <property type="project" value="TreeGrafter"/>
</dbReference>
<dbReference type="STRING" id="398673.A0A2P5A0R1"/>
<dbReference type="PANTHER" id="PTHR12436:SF3">
    <property type="entry name" value="GERMINAL-CENTER ASSOCIATED NUCLEAR PROTEIN"/>
    <property type="match status" value="1"/>
</dbReference>
<feature type="compositionally biased region" description="Low complexity" evidence="1">
    <location>
        <begin position="691"/>
        <end position="736"/>
    </location>
</feature>
<feature type="compositionally biased region" description="Polar residues" evidence="1">
    <location>
        <begin position="970"/>
        <end position="981"/>
    </location>
</feature>
<feature type="compositionally biased region" description="Polar residues" evidence="1">
    <location>
        <begin position="844"/>
        <end position="854"/>
    </location>
</feature>
<feature type="compositionally biased region" description="Polar residues" evidence="1">
    <location>
        <begin position="896"/>
        <end position="909"/>
    </location>
</feature>
<dbReference type="GO" id="GO:0006406">
    <property type="term" value="P:mRNA export from nucleus"/>
    <property type="evidence" value="ECO:0007669"/>
    <property type="project" value="TreeGrafter"/>
</dbReference>
<feature type="compositionally biased region" description="Low complexity" evidence="1">
    <location>
        <begin position="780"/>
        <end position="797"/>
    </location>
</feature>
<feature type="region of interest" description="Disordered" evidence="1">
    <location>
        <begin position="954"/>
        <end position="1033"/>
    </location>
</feature>
<feature type="compositionally biased region" description="Low complexity" evidence="1">
    <location>
        <begin position="142"/>
        <end position="152"/>
    </location>
</feature>
<feature type="compositionally biased region" description="Basic and acidic residues" evidence="1">
    <location>
        <begin position="1240"/>
        <end position="1251"/>
    </location>
</feature>
<proteinExistence type="predicted"/>
<dbReference type="InterPro" id="IPR005062">
    <property type="entry name" value="SAC3/GANP/THP3_conserved"/>
</dbReference>
<dbReference type="EMBL" id="JPDN02000002">
    <property type="protein sequence ID" value="PON30145.1"/>
    <property type="molecule type" value="Genomic_DNA"/>
</dbReference>
<dbReference type="RefSeq" id="XP_018658595.2">
    <property type="nucleotide sequence ID" value="XM_018808195.2"/>
</dbReference>
<feature type="region of interest" description="Disordered" evidence="1">
    <location>
        <begin position="1"/>
        <end position="195"/>
    </location>
</feature>
<name>A0A2P5A0R1_9HYPO</name>
<gene>
    <name evidence="3" type="ORF">TGAM01_v200585</name>
</gene>
<feature type="compositionally biased region" description="Polar residues" evidence="1">
    <location>
        <begin position="756"/>
        <end position="779"/>
    </location>
</feature>
<feature type="region of interest" description="Disordered" evidence="1">
    <location>
        <begin position="1206"/>
        <end position="1275"/>
    </location>
</feature>
<dbReference type="InterPro" id="IPR045107">
    <property type="entry name" value="SAC3/GANP/THP3"/>
</dbReference>
<feature type="compositionally biased region" description="Basic and acidic residues" evidence="1">
    <location>
        <begin position="168"/>
        <end position="180"/>
    </location>
</feature>
<evidence type="ECO:0000259" key="2">
    <source>
        <dbReference type="Pfam" id="PF03399"/>
    </source>
</evidence>
<accession>A0A2P5A0R1</accession>
<protein>
    <recommendedName>
        <fullName evidence="2">SAC3/GANP/THP3 conserved domain-containing protein</fullName>
    </recommendedName>
</protein>
<feature type="compositionally biased region" description="Basic and acidic residues" evidence="1">
    <location>
        <begin position="93"/>
        <end position="117"/>
    </location>
</feature>
<evidence type="ECO:0000313" key="4">
    <source>
        <dbReference type="Proteomes" id="UP000054821"/>
    </source>
</evidence>
<evidence type="ECO:0000256" key="1">
    <source>
        <dbReference type="SAM" id="MobiDB-lite"/>
    </source>
</evidence>
<keyword evidence="4" id="KW-1185">Reference proteome</keyword>
<dbReference type="Pfam" id="PF03399">
    <property type="entry name" value="SAC3_GANP"/>
    <property type="match status" value="1"/>
</dbReference>
<feature type="region of interest" description="Disordered" evidence="1">
    <location>
        <begin position="1407"/>
        <end position="1430"/>
    </location>
</feature>
<dbReference type="Gene3D" id="1.25.40.990">
    <property type="match status" value="1"/>
</dbReference>
<feature type="compositionally biased region" description="Polar residues" evidence="1">
    <location>
        <begin position="1"/>
        <end position="27"/>
    </location>
</feature>
<feature type="domain" description="SAC3/GANP/THP3 conserved" evidence="2">
    <location>
        <begin position="245"/>
        <end position="558"/>
    </location>
</feature>
<feature type="compositionally biased region" description="Polar residues" evidence="1">
    <location>
        <begin position="1407"/>
        <end position="1417"/>
    </location>
</feature>
<comment type="caution">
    <text evidence="3">The sequence shown here is derived from an EMBL/GenBank/DDBJ whole genome shotgun (WGS) entry which is preliminary data.</text>
</comment>